<keyword evidence="12" id="KW-1185">Reference proteome</keyword>
<reference evidence="11" key="2">
    <citation type="submission" date="2025-08" db="UniProtKB">
        <authorList>
            <consortium name="Ensembl"/>
        </authorList>
    </citation>
    <scope>IDENTIFICATION</scope>
</reference>
<protein>
    <recommendedName>
        <fullName evidence="3">small monomeric GTPase</fullName>
        <ecNumber evidence="3">3.6.5.2</ecNumber>
    </recommendedName>
</protein>
<dbReference type="Ensembl" id="ENSVURT00010022517.1">
    <property type="protein sequence ID" value="ENSVURP00010019784.1"/>
    <property type="gene ID" value="ENSVURG00010015099.1"/>
</dbReference>
<keyword evidence="8" id="KW-0472">Membrane</keyword>
<proteinExistence type="inferred from homology"/>
<keyword evidence="5" id="KW-0547">Nucleotide-binding</keyword>
<organism evidence="11 12">
    <name type="scientific">Vombatus ursinus</name>
    <name type="common">Common wombat</name>
    <dbReference type="NCBI Taxonomy" id="29139"/>
    <lineage>
        <taxon>Eukaryota</taxon>
        <taxon>Metazoa</taxon>
        <taxon>Chordata</taxon>
        <taxon>Craniata</taxon>
        <taxon>Vertebrata</taxon>
        <taxon>Euteleostomi</taxon>
        <taxon>Mammalia</taxon>
        <taxon>Metatheria</taxon>
        <taxon>Diprotodontia</taxon>
        <taxon>Vombatidae</taxon>
        <taxon>Vombatus</taxon>
    </lineage>
</organism>
<evidence type="ECO:0000313" key="11">
    <source>
        <dbReference type="Ensembl" id="ENSVURP00010019784.1"/>
    </source>
</evidence>
<dbReference type="AlphaFoldDB" id="A0A4X2L4U4"/>
<evidence type="ECO:0000256" key="9">
    <source>
        <dbReference type="ARBA" id="ARBA00048098"/>
    </source>
</evidence>
<dbReference type="SMART" id="SM00175">
    <property type="entry name" value="RAB"/>
    <property type="match status" value="1"/>
</dbReference>
<dbReference type="EC" id="3.6.5.2" evidence="3"/>
<name>A0A4X2L4U4_VOMUR</name>
<dbReference type="Pfam" id="PF00071">
    <property type="entry name" value="Ras"/>
    <property type="match status" value="1"/>
</dbReference>
<keyword evidence="6" id="KW-0378">Hydrolase</keyword>
<evidence type="ECO:0000256" key="1">
    <source>
        <dbReference type="ARBA" id="ARBA00004236"/>
    </source>
</evidence>
<dbReference type="GO" id="GO:0005525">
    <property type="term" value="F:GTP binding"/>
    <property type="evidence" value="ECO:0007669"/>
    <property type="project" value="UniProtKB-KW"/>
</dbReference>
<feature type="compositionally biased region" description="Polar residues" evidence="10">
    <location>
        <begin position="1"/>
        <end position="13"/>
    </location>
</feature>
<keyword evidence="4" id="KW-1003">Cell membrane</keyword>
<evidence type="ECO:0000256" key="2">
    <source>
        <dbReference type="ARBA" id="ARBA00008344"/>
    </source>
</evidence>
<comment type="similarity">
    <text evidence="2">Belongs to the small GTPase superfamily. Ras family.</text>
</comment>
<accession>A0A4X2L4U4</accession>
<dbReference type="GO" id="GO:0005886">
    <property type="term" value="C:plasma membrane"/>
    <property type="evidence" value="ECO:0007669"/>
    <property type="project" value="UniProtKB-SubCell"/>
</dbReference>
<dbReference type="SMART" id="SM00173">
    <property type="entry name" value="RAS"/>
    <property type="match status" value="1"/>
</dbReference>
<evidence type="ECO:0000256" key="5">
    <source>
        <dbReference type="ARBA" id="ARBA00022741"/>
    </source>
</evidence>
<dbReference type="OMA" id="PCQLDIL"/>
<evidence type="ECO:0000256" key="8">
    <source>
        <dbReference type="ARBA" id="ARBA00023136"/>
    </source>
</evidence>
<dbReference type="FunFam" id="3.40.50.300:FF:000343">
    <property type="entry name" value="Ras family gtpase"/>
    <property type="match status" value="1"/>
</dbReference>
<feature type="region of interest" description="Disordered" evidence="10">
    <location>
        <begin position="1"/>
        <end position="26"/>
    </location>
</feature>
<comment type="catalytic activity">
    <reaction evidence="9">
        <text>GTP + H2O = GDP + phosphate + H(+)</text>
        <dbReference type="Rhea" id="RHEA:19669"/>
        <dbReference type="ChEBI" id="CHEBI:15377"/>
        <dbReference type="ChEBI" id="CHEBI:15378"/>
        <dbReference type="ChEBI" id="CHEBI:37565"/>
        <dbReference type="ChEBI" id="CHEBI:43474"/>
        <dbReference type="ChEBI" id="CHEBI:58189"/>
        <dbReference type="EC" id="3.6.5.2"/>
    </reaction>
</comment>
<dbReference type="GO" id="GO:0007165">
    <property type="term" value="P:signal transduction"/>
    <property type="evidence" value="ECO:0007669"/>
    <property type="project" value="InterPro"/>
</dbReference>
<dbReference type="GO" id="GO:0003925">
    <property type="term" value="F:G protein activity"/>
    <property type="evidence" value="ECO:0007669"/>
    <property type="project" value="UniProtKB-EC"/>
</dbReference>
<dbReference type="InterPro" id="IPR027417">
    <property type="entry name" value="P-loop_NTPase"/>
</dbReference>
<evidence type="ECO:0000256" key="6">
    <source>
        <dbReference type="ARBA" id="ARBA00022801"/>
    </source>
</evidence>
<evidence type="ECO:0000256" key="7">
    <source>
        <dbReference type="ARBA" id="ARBA00023134"/>
    </source>
</evidence>
<reference evidence="11" key="3">
    <citation type="submission" date="2025-09" db="UniProtKB">
        <authorList>
            <consortium name="Ensembl"/>
        </authorList>
    </citation>
    <scope>IDENTIFICATION</scope>
</reference>
<dbReference type="PRINTS" id="PR00449">
    <property type="entry name" value="RASTRNSFRMNG"/>
</dbReference>
<reference evidence="12" key="1">
    <citation type="submission" date="2018-12" db="EMBL/GenBank/DDBJ databases">
        <authorList>
            <person name="Yazar S."/>
        </authorList>
    </citation>
    <scope>NUCLEOTIDE SEQUENCE [LARGE SCALE GENOMIC DNA]</scope>
</reference>
<keyword evidence="7" id="KW-0342">GTP-binding</keyword>
<comment type="subcellular location">
    <subcellularLocation>
        <location evidence="1">Cell membrane</location>
    </subcellularLocation>
</comment>
<sequence length="218" mass="24717">MPSWGRINTNDAARSTPPHPPRPPTEAKMYKVVLMGTSCVGKSALAVQLIRNRFEDVYDPTIEDSYRGQIVVDGEPCQLDILDTTGVEQYYFLRDQFMHWGEGFLCVYAVDDFYSLEYANTLWDQVRRVKNTDRVPVVLVANKVDVTNHKVESTQGQEVAKSYGAPFVETSAKTRQGVVQAFEELVREIRKIRAEDESKRRSELEPTSGCGFVQCTLL</sequence>
<dbReference type="InterPro" id="IPR005225">
    <property type="entry name" value="Small_GTP-bd"/>
</dbReference>
<dbReference type="PROSITE" id="PS51419">
    <property type="entry name" value="RAB"/>
    <property type="match status" value="1"/>
</dbReference>
<evidence type="ECO:0000256" key="3">
    <source>
        <dbReference type="ARBA" id="ARBA00011984"/>
    </source>
</evidence>
<dbReference type="Proteomes" id="UP000314987">
    <property type="component" value="Unassembled WGS sequence"/>
</dbReference>
<dbReference type="GeneTree" id="ENSGT00940000155653"/>
<dbReference type="NCBIfam" id="TIGR00231">
    <property type="entry name" value="small_GTP"/>
    <property type="match status" value="1"/>
</dbReference>
<dbReference type="SMART" id="SM00174">
    <property type="entry name" value="RHO"/>
    <property type="match status" value="1"/>
</dbReference>
<dbReference type="STRING" id="29139.ENSVURP00010019784"/>
<dbReference type="PROSITE" id="PS51421">
    <property type="entry name" value="RAS"/>
    <property type="match status" value="1"/>
</dbReference>
<dbReference type="InterPro" id="IPR020849">
    <property type="entry name" value="Small_GTPase_Ras-type"/>
</dbReference>
<evidence type="ECO:0000256" key="10">
    <source>
        <dbReference type="SAM" id="MobiDB-lite"/>
    </source>
</evidence>
<evidence type="ECO:0000256" key="4">
    <source>
        <dbReference type="ARBA" id="ARBA00022475"/>
    </source>
</evidence>
<dbReference type="PANTHER" id="PTHR24070">
    <property type="entry name" value="RAS, DI-RAS, AND RHEB FAMILY MEMBERS OF SMALL GTPASE SUPERFAMILY"/>
    <property type="match status" value="1"/>
</dbReference>
<evidence type="ECO:0000313" key="12">
    <source>
        <dbReference type="Proteomes" id="UP000314987"/>
    </source>
</evidence>
<dbReference type="Gene3D" id="3.40.50.300">
    <property type="entry name" value="P-loop containing nucleotide triphosphate hydrolases"/>
    <property type="match status" value="1"/>
</dbReference>
<dbReference type="InterPro" id="IPR001806">
    <property type="entry name" value="Small_GTPase"/>
</dbReference>
<dbReference type="SUPFAM" id="SSF52540">
    <property type="entry name" value="P-loop containing nucleoside triphosphate hydrolases"/>
    <property type="match status" value="1"/>
</dbReference>